<dbReference type="PATRIC" id="fig|1415166.3.peg.2849"/>
<reference evidence="6 7" key="1">
    <citation type="journal article" date="2014" name="Appl. Environ. Microbiol.">
        <title>Insights into the Microbial Degradation of Rubber and Gutta-Percha by Analysis of the Complete Genome of Nocardia nova SH22a.</title>
        <authorList>
            <person name="Luo Q."/>
            <person name="Hiessl S."/>
            <person name="Poehlein A."/>
            <person name="Daniel R."/>
            <person name="Steinbuchel A."/>
        </authorList>
    </citation>
    <scope>NUCLEOTIDE SEQUENCE [LARGE SCALE GENOMIC DNA]</scope>
    <source>
        <strain evidence="6">SH22a</strain>
    </source>
</reference>
<dbReference type="Gene3D" id="1.10.8.60">
    <property type="match status" value="1"/>
</dbReference>
<organism evidence="6 7">
    <name type="scientific">Nocardia nova SH22a</name>
    <dbReference type="NCBI Taxonomy" id="1415166"/>
    <lineage>
        <taxon>Bacteria</taxon>
        <taxon>Bacillati</taxon>
        <taxon>Actinomycetota</taxon>
        <taxon>Actinomycetes</taxon>
        <taxon>Mycobacteriales</taxon>
        <taxon>Nocardiaceae</taxon>
        <taxon>Nocardia</taxon>
    </lineage>
</organism>
<dbReference type="Gene3D" id="3.30.450.40">
    <property type="match status" value="1"/>
</dbReference>
<dbReference type="PANTHER" id="PTHR32071">
    <property type="entry name" value="TRANSCRIPTIONAL REGULATORY PROTEIN"/>
    <property type="match status" value="1"/>
</dbReference>
<dbReference type="InterPro" id="IPR002078">
    <property type="entry name" value="Sigma_54_int"/>
</dbReference>
<dbReference type="InterPro" id="IPR002197">
    <property type="entry name" value="HTH_Fis"/>
</dbReference>
<evidence type="ECO:0000256" key="2">
    <source>
        <dbReference type="ARBA" id="ARBA00022840"/>
    </source>
</evidence>
<dbReference type="Pfam" id="PF02954">
    <property type="entry name" value="HTH_8"/>
    <property type="match status" value="1"/>
</dbReference>
<dbReference type="GO" id="GO:0006355">
    <property type="term" value="P:regulation of DNA-templated transcription"/>
    <property type="evidence" value="ECO:0007669"/>
    <property type="project" value="InterPro"/>
</dbReference>
<evidence type="ECO:0000259" key="5">
    <source>
        <dbReference type="PROSITE" id="PS50045"/>
    </source>
</evidence>
<protein>
    <submittedName>
        <fullName evidence="6">Transcriptional regulator</fullName>
    </submittedName>
</protein>
<dbReference type="HOGENOM" id="CLU_000445_8_12_11"/>
<keyword evidence="2" id="KW-0067">ATP-binding</keyword>
<keyword evidence="1" id="KW-0547">Nucleotide-binding</keyword>
<dbReference type="eggNOG" id="COG3284">
    <property type="taxonomic scope" value="Bacteria"/>
</dbReference>
<dbReference type="KEGG" id="nno:NONO_c27780"/>
<feature type="domain" description="Sigma-54 factor interaction" evidence="5">
    <location>
        <begin position="408"/>
        <end position="464"/>
    </location>
</feature>
<sequence length="533" mass="57797">MPSTSAHPESRTRPEITWSLTRSRLNGLTADVRPRVDPDAVAADSALVRAARPVLEREIGELAGSSVALVLADNNARVVDVHCADGATLRGMTDLGVVAGTGLREDEVGTNAVGTPLEMRAGMLIKGSEHFMRTFRNFTCYGQPIFHPVTRRLEGVLDIGGRCDDYHLVFEPLVRRMVRDIEERLQNDSSLGQRRLFDAFQTVARRRGRAVVVIGHSLVLATPAALDLLEPIDHAAVRACAEGVGPAGATHQLTLTSGRSVRLRCVPVDGADGVLIDIVPADARRRPEIPGRETGRWPLLIVGENGSGRTTEARLAGGPDAVTLDAAEIVRRGEQSWAAAMTRLLGTGGAAVIIENLQLLSVRMTTLLAQRLRETERPVIMTSTPGPHLDGDHGPLAVLCNDHRELLPLRRRRHEIPRLAQHMLADVADATRTRLAPETLRIFTAQPWPGNLAEMHRVIRAVAETRSAGDIIPADLPHSYRSSTTSGSPLRQAEREVIVAALAATGGNKLKAARELGVSRSTLYNRMRALHIN</sequence>
<dbReference type="Gene3D" id="1.10.10.60">
    <property type="entry name" value="Homeodomain-like"/>
    <property type="match status" value="1"/>
</dbReference>
<dbReference type="Pfam" id="PF25601">
    <property type="entry name" value="AAA_lid_14"/>
    <property type="match status" value="1"/>
</dbReference>
<dbReference type="EMBL" id="CP006850">
    <property type="protein sequence ID" value="AHH17570.1"/>
    <property type="molecule type" value="Genomic_DNA"/>
</dbReference>
<dbReference type="InterPro" id="IPR029016">
    <property type="entry name" value="GAF-like_dom_sf"/>
</dbReference>
<keyword evidence="7" id="KW-1185">Reference proteome</keyword>
<dbReference type="SUPFAM" id="SSF52540">
    <property type="entry name" value="P-loop containing nucleoside triphosphate hydrolases"/>
    <property type="match status" value="1"/>
</dbReference>
<evidence type="ECO:0000256" key="4">
    <source>
        <dbReference type="ARBA" id="ARBA00023163"/>
    </source>
</evidence>
<dbReference type="AlphaFoldDB" id="W5TDZ8"/>
<dbReference type="PRINTS" id="PR01590">
    <property type="entry name" value="HTHFIS"/>
</dbReference>
<dbReference type="SUPFAM" id="SSF46689">
    <property type="entry name" value="Homeodomain-like"/>
    <property type="match status" value="1"/>
</dbReference>
<dbReference type="PROSITE" id="PS50045">
    <property type="entry name" value="SIGMA54_INTERACT_4"/>
    <property type="match status" value="1"/>
</dbReference>
<evidence type="ECO:0000256" key="1">
    <source>
        <dbReference type="ARBA" id="ARBA00022741"/>
    </source>
</evidence>
<dbReference type="STRING" id="1415166.NONO_c27780"/>
<dbReference type="GO" id="GO:0005524">
    <property type="term" value="F:ATP binding"/>
    <property type="evidence" value="ECO:0007669"/>
    <property type="project" value="UniProtKB-KW"/>
</dbReference>
<evidence type="ECO:0000313" key="7">
    <source>
        <dbReference type="Proteomes" id="UP000019150"/>
    </source>
</evidence>
<dbReference type="GO" id="GO:0043565">
    <property type="term" value="F:sequence-specific DNA binding"/>
    <property type="evidence" value="ECO:0007669"/>
    <property type="project" value="InterPro"/>
</dbReference>
<proteinExistence type="predicted"/>
<keyword evidence="4" id="KW-0804">Transcription</keyword>
<dbReference type="InterPro" id="IPR009057">
    <property type="entry name" value="Homeodomain-like_sf"/>
</dbReference>
<evidence type="ECO:0000256" key="3">
    <source>
        <dbReference type="ARBA" id="ARBA00023015"/>
    </source>
</evidence>
<dbReference type="PANTHER" id="PTHR32071:SF122">
    <property type="entry name" value="SIGMA FACTOR"/>
    <property type="match status" value="1"/>
</dbReference>
<keyword evidence="3" id="KW-0805">Transcription regulation</keyword>
<dbReference type="InterPro" id="IPR027417">
    <property type="entry name" value="P-loop_NTPase"/>
</dbReference>
<accession>W5TDZ8</accession>
<dbReference type="InterPro" id="IPR058031">
    <property type="entry name" value="AAA_lid_NorR"/>
</dbReference>
<dbReference type="RefSeq" id="WP_025349038.1">
    <property type="nucleotide sequence ID" value="NZ_CP006850.1"/>
</dbReference>
<dbReference type="OrthoDB" id="5496274at2"/>
<name>W5TDZ8_9NOCA</name>
<evidence type="ECO:0000313" key="6">
    <source>
        <dbReference type="EMBL" id="AHH17570.1"/>
    </source>
</evidence>
<gene>
    <name evidence="6" type="ORF">NONO_c27780</name>
</gene>
<dbReference type="Proteomes" id="UP000019150">
    <property type="component" value="Chromosome"/>
</dbReference>